<evidence type="ECO:0000259" key="4">
    <source>
        <dbReference type="PROSITE" id="PS51082"/>
    </source>
</evidence>
<name>A0AAW1TQ93_9CUCU</name>
<dbReference type="GO" id="GO:0003779">
    <property type="term" value="F:actin binding"/>
    <property type="evidence" value="ECO:0007669"/>
    <property type="project" value="UniProtKB-KW"/>
</dbReference>
<keyword evidence="2" id="KW-0009">Actin-binding</keyword>
<dbReference type="GO" id="GO:0042147">
    <property type="term" value="P:retrograde transport, endosome to Golgi"/>
    <property type="evidence" value="ECO:0007669"/>
    <property type="project" value="TreeGrafter"/>
</dbReference>
<feature type="region of interest" description="Disordered" evidence="3">
    <location>
        <begin position="412"/>
        <end position="432"/>
    </location>
</feature>
<dbReference type="GO" id="GO:0034314">
    <property type="term" value="P:Arp2/3 complex-mediated actin nucleation"/>
    <property type="evidence" value="ECO:0007669"/>
    <property type="project" value="InterPro"/>
</dbReference>
<evidence type="ECO:0000256" key="1">
    <source>
        <dbReference type="ARBA" id="ARBA00005602"/>
    </source>
</evidence>
<dbReference type="GO" id="GO:0032456">
    <property type="term" value="P:endocytic recycling"/>
    <property type="evidence" value="ECO:0007669"/>
    <property type="project" value="TreeGrafter"/>
</dbReference>
<feature type="compositionally biased region" description="Acidic residues" evidence="3">
    <location>
        <begin position="419"/>
        <end position="432"/>
    </location>
</feature>
<dbReference type="EMBL" id="JARQZJ010000014">
    <property type="protein sequence ID" value="KAK9873004.1"/>
    <property type="molecule type" value="Genomic_DNA"/>
</dbReference>
<comment type="similarity">
    <text evidence="1">Belongs to the WASH1 family.</text>
</comment>
<dbReference type="PROSITE" id="PS51082">
    <property type="entry name" value="WH2"/>
    <property type="match status" value="1"/>
</dbReference>
<dbReference type="GO" id="GO:0043014">
    <property type="term" value="F:alpha-tubulin binding"/>
    <property type="evidence" value="ECO:0007669"/>
    <property type="project" value="InterPro"/>
</dbReference>
<evidence type="ECO:0000256" key="3">
    <source>
        <dbReference type="SAM" id="MobiDB-lite"/>
    </source>
</evidence>
<dbReference type="InterPro" id="IPR003124">
    <property type="entry name" value="WH2_dom"/>
</dbReference>
<dbReference type="Pfam" id="PF11945">
    <property type="entry name" value="WASH_WAHD"/>
    <property type="match status" value="1"/>
</dbReference>
<accession>A0AAW1TQ93</accession>
<dbReference type="Proteomes" id="UP001431783">
    <property type="component" value="Unassembled WGS sequence"/>
</dbReference>
<dbReference type="GO" id="GO:0006887">
    <property type="term" value="P:exocytosis"/>
    <property type="evidence" value="ECO:0007669"/>
    <property type="project" value="TreeGrafter"/>
</dbReference>
<proteinExistence type="inferred from homology"/>
<dbReference type="GO" id="GO:0055037">
    <property type="term" value="C:recycling endosome"/>
    <property type="evidence" value="ECO:0007669"/>
    <property type="project" value="TreeGrafter"/>
</dbReference>
<dbReference type="PANTHER" id="PTHR23331:SF1">
    <property type="entry name" value="WASH COMPLEX SUBUNIT 1"/>
    <property type="match status" value="1"/>
</dbReference>
<reference evidence="5 6" key="1">
    <citation type="submission" date="2023-03" db="EMBL/GenBank/DDBJ databases">
        <title>Genome insight into feeding habits of ladybird beetles.</title>
        <authorList>
            <person name="Li H.-S."/>
            <person name="Huang Y.-H."/>
            <person name="Pang H."/>
        </authorList>
    </citation>
    <scope>NUCLEOTIDE SEQUENCE [LARGE SCALE GENOMIC DNA]</scope>
    <source>
        <strain evidence="5">SYSU_2023b</strain>
        <tissue evidence="5">Whole body</tissue>
    </source>
</reference>
<sequence>MTYKVPLIPPNLRKNETIVQIADSLDYLSRVMDDIMLHIEKRVDIYSSELNCITNRVNSVEQKISQLRQVKNALQVFSSSKYPGTDLDKKYVSIFPPASDITMKRHSVSSKYTLKKDEPLEKLHVYHVQLSKQEPNKMRGLGNIADDVLFVNDLLLYNSGKNVYKEYTISDTLPVSLPSIKNVESKITIGTQPASIADREIFTKVSNQTYFYSPDLGEVPSLDIPIDLPDLPGIANDVKYKEDSHFVIAPSVTLYSTSNPTVSNIAIDDLDSLPEIIPSPPSVEIVKLSPNIEVHEQPIQVVNIETPSNVEENIKIINEPKVQHEQEKLVQKLPVIPDSRASLMEAIRAAGGSKTLKSVKKIESKPTGEKSTGNLMEDLHAKLSMRRKGISGTQKTTESSFDTRGALNLISALIPAPEDTNEESTDVDEEWE</sequence>
<protein>
    <recommendedName>
        <fullName evidence="4">WH2 domain-containing protein</fullName>
    </recommendedName>
</protein>
<dbReference type="GO" id="GO:0043015">
    <property type="term" value="F:gamma-tubulin binding"/>
    <property type="evidence" value="ECO:0007669"/>
    <property type="project" value="TreeGrafter"/>
</dbReference>
<organism evidence="5 6">
    <name type="scientific">Henosepilachna vigintioctopunctata</name>
    <dbReference type="NCBI Taxonomy" id="420089"/>
    <lineage>
        <taxon>Eukaryota</taxon>
        <taxon>Metazoa</taxon>
        <taxon>Ecdysozoa</taxon>
        <taxon>Arthropoda</taxon>
        <taxon>Hexapoda</taxon>
        <taxon>Insecta</taxon>
        <taxon>Pterygota</taxon>
        <taxon>Neoptera</taxon>
        <taxon>Endopterygota</taxon>
        <taxon>Coleoptera</taxon>
        <taxon>Polyphaga</taxon>
        <taxon>Cucujiformia</taxon>
        <taxon>Coccinelloidea</taxon>
        <taxon>Coccinellidae</taxon>
        <taxon>Epilachninae</taxon>
        <taxon>Epilachnini</taxon>
        <taxon>Henosepilachna</taxon>
    </lineage>
</organism>
<feature type="domain" description="WH2" evidence="4">
    <location>
        <begin position="339"/>
        <end position="359"/>
    </location>
</feature>
<dbReference type="GO" id="GO:0071203">
    <property type="term" value="C:WASH complex"/>
    <property type="evidence" value="ECO:0007669"/>
    <property type="project" value="InterPro"/>
</dbReference>
<dbReference type="GO" id="GO:0005829">
    <property type="term" value="C:cytosol"/>
    <property type="evidence" value="ECO:0007669"/>
    <property type="project" value="GOC"/>
</dbReference>
<dbReference type="GO" id="GO:0005769">
    <property type="term" value="C:early endosome"/>
    <property type="evidence" value="ECO:0007669"/>
    <property type="project" value="InterPro"/>
</dbReference>
<dbReference type="AlphaFoldDB" id="A0AAW1TQ93"/>
<evidence type="ECO:0000313" key="5">
    <source>
        <dbReference type="EMBL" id="KAK9873004.1"/>
    </source>
</evidence>
<keyword evidence="6" id="KW-1185">Reference proteome</keyword>
<evidence type="ECO:0000313" key="6">
    <source>
        <dbReference type="Proteomes" id="UP001431783"/>
    </source>
</evidence>
<evidence type="ECO:0000256" key="2">
    <source>
        <dbReference type="ARBA" id="ARBA00023203"/>
    </source>
</evidence>
<dbReference type="InterPro" id="IPR021854">
    <property type="entry name" value="WASH1_WAHD"/>
</dbReference>
<comment type="caution">
    <text evidence="5">The sequence shown here is derived from an EMBL/GenBank/DDBJ whole genome shotgun (WGS) entry which is preliminary data.</text>
</comment>
<gene>
    <name evidence="5" type="ORF">WA026_020349</name>
</gene>
<dbReference type="PANTHER" id="PTHR23331">
    <property type="entry name" value="CXYORF1"/>
    <property type="match status" value="1"/>
</dbReference>
<dbReference type="InterPro" id="IPR028290">
    <property type="entry name" value="WASH1"/>
</dbReference>